<dbReference type="GO" id="GO:0001682">
    <property type="term" value="P:tRNA 5'-leader removal"/>
    <property type="evidence" value="ECO:0007669"/>
    <property type="project" value="InterPro"/>
</dbReference>
<dbReference type="EMBL" id="WVUK01000055">
    <property type="protein sequence ID" value="KAF7493643.1"/>
    <property type="molecule type" value="Genomic_DNA"/>
</dbReference>
<accession>A0A834RHN2</accession>
<dbReference type="GO" id="GO:0030681">
    <property type="term" value="C:multimeric ribonuclease P complex"/>
    <property type="evidence" value="ECO:0007669"/>
    <property type="project" value="TreeGrafter"/>
</dbReference>
<dbReference type="InterPro" id="IPR038085">
    <property type="entry name" value="Rnp2-like_sf"/>
</dbReference>
<gene>
    <name evidence="3" type="ORF">SSS_4318</name>
</gene>
<dbReference type="InterPro" id="IPR002759">
    <property type="entry name" value="Pop5/Rpp14/Rnp2-like"/>
</dbReference>
<dbReference type="Pfam" id="PF01900">
    <property type="entry name" value="RNase_P_Rpp14"/>
    <property type="match status" value="1"/>
</dbReference>
<dbReference type="PANTHER" id="PTHR15441">
    <property type="entry name" value="RIBONUCLEASE P PROTEIN SUBUNIT P14"/>
    <property type="match status" value="1"/>
</dbReference>
<dbReference type="Proteomes" id="UP000070412">
    <property type="component" value="Unassembled WGS sequence"/>
</dbReference>
<dbReference type="OrthoDB" id="7481291at2759"/>
<name>A0A834RHN2_SARSC</name>
<reference evidence="5" key="1">
    <citation type="journal article" date="2020" name="PLoS Negl. Trop. Dis.">
        <title>High-quality nuclear genome for Sarcoptes scabiei-A critical resource for a neglected parasite.</title>
        <authorList>
            <person name="Korhonen P.K."/>
            <person name="Gasser R.B."/>
            <person name="Ma G."/>
            <person name="Wang T."/>
            <person name="Stroehlein A.J."/>
            <person name="Young N.D."/>
            <person name="Ang C.S."/>
            <person name="Fernando D.D."/>
            <person name="Lu H.C."/>
            <person name="Taylor S."/>
            <person name="Reynolds S.L."/>
            <person name="Mofiz E."/>
            <person name="Najaraj S.H."/>
            <person name="Gowda H."/>
            <person name="Madugundu A."/>
            <person name="Renuse S."/>
            <person name="Holt D."/>
            <person name="Pandey A."/>
            <person name="Papenfuss A.T."/>
            <person name="Fischer K."/>
        </authorList>
    </citation>
    <scope>NUCLEOTIDE SEQUENCE [LARGE SCALE GENOMIC DNA]</scope>
</reference>
<dbReference type="EnsemblMetazoa" id="SSS_4318s_mrna">
    <property type="protein sequence ID" value="KAF7493643.1"/>
    <property type="gene ID" value="SSS_4318"/>
</dbReference>
<reference evidence="3" key="2">
    <citation type="submission" date="2020-01" db="EMBL/GenBank/DDBJ databases">
        <authorList>
            <person name="Korhonen P.K.K."/>
            <person name="Guangxu M.G."/>
            <person name="Wang T.W."/>
            <person name="Stroehlein A.J.S."/>
            <person name="Young N.D."/>
            <person name="Ang C.-S.A."/>
            <person name="Fernando D.W.F."/>
            <person name="Lu H.L."/>
            <person name="Taylor S.T."/>
            <person name="Ehtesham M.E.M."/>
            <person name="Najaraj S.H.N."/>
            <person name="Harsha G.H.G."/>
            <person name="Madugundu A.M."/>
            <person name="Renuse S.R."/>
            <person name="Holt D.H."/>
            <person name="Pandey A.P."/>
            <person name="Papenfuss A.P."/>
            <person name="Gasser R.B.G."/>
            <person name="Fischer K.F."/>
        </authorList>
    </citation>
    <scope>NUCLEOTIDE SEQUENCE</scope>
    <source>
        <strain evidence="3">SSS_KF_BRIS2020</strain>
    </source>
</reference>
<proteinExistence type="inferred from homology"/>
<dbReference type="GO" id="GO:0005730">
    <property type="term" value="C:nucleolus"/>
    <property type="evidence" value="ECO:0007669"/>
    <property type="project" value="TreeGrafter"/>
</dbReference>
<evidence type="ECO:0000256" key="2">
    <source>
        <dbReference type="ARBA" id="ARBA00022694"/>
    </source>
</evidence>
<keyword evidence="5" id="KW-1185">Reference proteome</keyword>
<comment type="similarity">
    <text evidence="1">Belongs to the eukaryotic/archaeal RNase P protein component 2 family.</text>
</comment>
<dbReference type="GO" id="GO:0033204">
    <property type="term" value="F:ribonuclease P RNA binding"/>
    <property type="evidence" value="ECO:0007669"/>
    <property type="project" value="TreeGrafter"/>
</dbReference>
<sequence length="138" mass="16278">MPIKRFRSIRSFEDNYVFLDLELRFHPNGKNRSNDPIEAREFKMIIIQNINTLHGEYGSKIFFDILKHCPKNCRAFIRVDARNYIKFRQCLAVVTEWKEISCQFVCHKVSHCLASLMVPSSIENNIVEKFKFISTSES</sequence>
<evidence type="ECO:0000256" key="1">
    <source>
        <dbReference type="ARBA" id="ARBA00010800"/>
    </source>
</evidence>
<evidence type="ECO:0000313" key="4">
    <source>
        <dbReference type="EnsemblMetazoa" id="KAF7493643.1"/>
    </source>
</evidence>
<keyword evidence="2" id="KW-0819">tRNA processing</keyword>
<evidence type="ECO:0000313" key="5">
    <source>
        <dbReference type="Proteomes" id="UP000070412"/>
    </source>
</evidence>
<dbReference type="PANTHER" id="PTHR15441:SF1">
    <property type="entry name" value="RIBONUCLEASE P PROTEIN SUBUNIT P14"/>
    <property type="match status" value="1"/>
</dbReference>
<dbReference type="Gene3D" id="3.30.70.3250">
    <property type="entry name" value="Ribonuclease P, Pop5 subunit"/>
    <property type="match status" value="1"/>
</dbReference>
<protein>
    <submittedName>
        <fullName evidence="3 4">Uncharacterized protein</fullName>
    </submittedName>
</protein>
<dbReference type="SUPFAM" id="SSF160350">
    <property type="entry name" value="Rnp2-like"/>
    <property type="match status" value="1"/>
</dbReference>
<evidence type="ECO:0000313" key="3">
    <source>
        <dbReference type="EMBL" id="KAF7493643.1"/>
    </source>
</evidence>
<organism evidence="3">
    <name type="scientific">Sarcoptes scabiei</name>
    <name type="common">Itch mite</name>
    <name type="synonym">Acarus scabiei</name>
    <dbReference type="NCBI Taxonomy" id="52283"/>
    <lineage>
        <taxon>Eukaryota</taxon>
        <taxon>Metazoa</taxon>
        <taxon>Ecdysozoa</taxon>
        <taxon>Arthropoda</taxon>
        <taxon>Chelicerata</taxon>
        <taxon>Arachnida</taxon>
        <taxon>Acari</taxon>
        <taxon>Acariformes</taxon>
        <taxon>Sarcoptiformes</taxon>
        <taxon>Astigmata</taxon>
        <taxon>Psoroptidia</taxon>
        <taxon>Sarcoptoidea</taxon>
        <taxon>Sarcoptidae</taxon>
        <taxon>Sarcoptinae</taxon>
        <taxon>Sarcoptes</taxon>
    </lineage>
</organism>
<dbReference type="AlphaFoldDB" id="A0A834RHN2"/>
<reference evidence="4" key="3">
    <citation type="submission" date="2022-06" db="UniProtKB">
        <authorList>
            <consortium name="EnsemblMetazoa"/>
        </authorList>
    </citation>
    <scope>IDENTIFICATION</scope>
</reference>